<feature type="chain" id="PRO_5043955347" evidence="2">
    <location>
        <begin position="20"/>
        <end position="74"/>
    </location>
</feature>
<dbReference type="EMBL" id="BTSY01000001">
    <property type="protein sequence ID" value="GMT09613.1"/>
    <property type="molecule type" value="Genomic_DNA"/>
</dbReference>
<comment type="caution">
    <text evidence="3">The sequence shown here is derived from an EMBL/GenBank/DDBJ whole genome shotgun (WGS) entry which is preliminary data.</text>
</comment>
<evidence type="ECO:0000313" key="4">
    <source>
        <dbReference type="Proteomes" id="UP001432322"/>
    </source>
</evidence>
<feature type="non-terminal residue" evidence="3">
    <location>
        <position position="74"/>
    </location>
</feature>
<reference evidence="3" key="1">
    <citation type="submission" date="2023-10" db="EMBL/GenBank/DDBJ databases">
        <title>Genome assembly of Pristionchus species.</title>
        <authorList>
            <person name="Yoshida K."/>
            <person name="Sommer R.J."/>
        </authorList>
    </citation>
    <scope>NUCLEOTIDE SEQUENCE</scope>
    <source>
        <strain evidence="3">RS5133</strain>
    </source>
</reference>
<organism evidence="3 4">
    <name type="scientific">Pristionchus fissidentatus</name>
    <dbReference type="NCBI Taxonomy" id="1538716"/>
    <lineage>
        <taxon>Eukaryota</taxon>
        <taxon>Metazoa</taxon>
        <taxon>Ecdysozoa</taxon>
        <taxon>Nematoda</taxon>
        <taxon>Chromadorea</taxon>
        <taxon>Rhabditida</taxon>
        <taxon>Rhabditina</taxon>
        <taxon>Diplogasteromorpha</taxon>
        <taxon>Diplogasteroidea</taxon>
        <taxon>Neodiplogasteridae</taxon>
        <taxon>Pristionchus</taxon>
    </lineage>
</organism>
<sequence length="74" mass="8774">ELFHLFLSFLFYFSPLVTTVQMNVIEIDSLSLNEEEVRLDKIDNSESNNDEIDRTREGRVEQGEQRRRDHSDPC</sequence>
<keyword evidence="2" id="KW-0732">Signal</keyword>
<proteinExistence type="predicted"/>
<evidence type="ECO:0000313" key="3">
    <source>
        <dbReference type="EMBL" id="GMT09613.1"/>
    </source>
</evidence>
<feature type="region of interest" description="Disordered" evidence="1">
    <location>
        <begin position="38"/>
        <end position="74"/>
    </location>
</feature>
<feature type="signal peptide" evidence="2">
    <location>
        <begin position="1"/>
        <end position="19"/>
    </location>
</feature>
<evidence type="ECO:0000256" key="2">
    <source>
        <dbReference type="SAM" id="SignalP"/>
    </source>
</evidence>
<feature type="non-terminal residue" evidence="3">
    <location>
        <position position="1"/>
    </location>
</feature>
<name>A0AAV5UTU3_9BILA</name>
<dbReference type="Proteomes" id="UP001432322">
    <property type="component" value="Unassembled WGS sequence"/>
</dbReference>
<dbReference type="AlphaFoldDB" id="A0AAV5UTU3"/>
<keyword evidence="4" id="KW-1185">Reference proteome</keyword>
<accession>A0AAV5UTU3</accession>
<protein>
    <submittedName>
        <fullName evidence="3">Uncharacterized protein</fullName>
    </submittedName>
</protein>
<gene>
    <name evidence="3" type="ORF">PFISCL1PPCAC_910</name>
</gene>
<evidence type="ECO:0000256" key="1">
    <source>
        <dbReference type="SAM" id="MobiDB-lite"/>
    </source>
</evidence>
<feature type="compositionally biased region" description="Basic and acidic residues" evidence="1">
    <location>
        <begin position="51"/>
        <end position="74"/>
    </location>
</feature>